<proteinExistence type="inferred from homology"/>
<evidence type="ECO:0000256" key="2">
    <source>
        <dbReference type="ARBA" id="ARBA00022670"/>
    </source>
</evidence>
<dbReference type="EMBL" id="UGSS01000002">
    <property type="protein sequence ID" value="SUB33745.1"/>
    <property type="molecule type" value="Genomic_DNA"/>
</dbReference>
<dbReference type="CDD" id="cd03892">
    <property type="entry name" value="M20_peptT"/>
    <property type="match status" value="1"/>
</dbReference>
<dbReference type="PROSITE" id="PS00759">
    <property type="entry name" value="ARGE_DAPE_CPG2_2"/>
    <property type="match status" value="1"/>
</dbReference>
<evidence type="ECO:0000256" key="3">
    <source>
        <dbReference type="ARBA" id="ARBA00022723"/>
    </source>
</evidence>
<evidence type="ECO:0000256" key="7">
    <source>
        <dbReference type="NCBIfam" id="TIGR01882"/>
    </source>
</evidence>
<feature type="binding site" evidence="9">
    <location>
        <position position="203"/>
    </location>
    <ligand>
        <name>Zn(2+)</name>
        <dbReference type="ChEBI" id="CHEBI:29105"/>
        <label>1</label>
    </ligand>
</feature>
<dbReference type="SUPFAM" id="SSF55031">
    <property type="entry name" value="Bacterial exopeptidase dimerisation domain"/>
    <property type="match status" value="1"/>
</dbReference>
<dbReference type="Gene3D" id="3.30.70.360">
    <property type="match status" value="1"/>
</dbReference>
<comment type="similarity">
    <text evidence="1">Belongs to the peptidase M20B family.</text>
</comment>
<dbReference type="GO" id="GO:0005829">
    <property type="term" value="C:cytosol"/>
    <property type="evidence" value="ECO:0007669"/>
    <property type="project" value="TreeGrafter"/>
</dbReference>
<evidence type="ECO:0000256" key="8">
    <source>
        <dbReference type="PIRSR" id="PIRSR037215-1"/>
    </source>
</evidence>
<accession>A0A379B539</accession>
<dbReference type="Proteomes" id="UP000254280">
    <property type="component" value="Unassembled WGS sequence"/>
</dbReference>
<dbReference type="InterPro" id="IPR001261">
    <property type="entry name" value="ArgE/DapE_CS"/>
</dbReference>
<feature type="active site" evidence="8">
    <location>
        <position position="87"/>
    </location>
</feature>
<evidence type="ECO:0000256" key="1">
    <source>
        <dbReference type="ARBA" id="ARBA00009692"/>
    </source>
</evidence>
<reference evidence="11 12" key="1">
    <citation type="submission" date="2018-06" db="EMBL/GenBank/DDBJ databases">
        <authorList>
            <consortium name="Pathogen Informatics"/>
            <person name="Doyle S."/>
        </authorList>
    </citation>
    <scope>NUCLEOTIDE SEQUENCE [LARGE SCALE GENOMIC DNA]</scope>
    <source>
        <strain evidence="11 12">NCTC10699</strain>
    </source>
</reference>
<protein>
    <recommendedName>
        <fullName evidence="7">Peptidase T</fullName>
        <ecNumber evidence="7">3.4.11.4</ecNumber>
    </recommendedName>
</protein>
<dbReference type="PANTHER" id="PTHR42994:SF1">
    <property type="entry name" value="PEPTIDASE T"/>
    <property type="match status" value="1"/>
</dbReference>
<dbReference type="NCBIfam" id="TIGR01882">
    <property type="entry name" value="peptidase-T"/>
    <property type="match status" value="1"/>
</dbReference>
<dbReference type="Gene3D" id="3.40.630.10">
    <property type="entry name" value="Zn peptidases"/>
    <property type="match status" value="1"/>
</dbReference>
<dbReference type="GO" id="GO:0008237">
    <property type="term" value="F:metallopeptidase activity"/>
    <property type="evidence" value="ECO:0007669"/>
    <property type="project" value="UniProtKB-KW"/>
</dbReference>
<keyword evidence="12" id="KW-1185">Reference proteome</keyword>
<dbReference type="PIRSF" id="PIRSF037215">
    <property type="entry name" value="Peptidase_M20B"/>
    <property type="match status" value="1"/>
</dbReference>
<dbReference type="InterPro" id="IPR010161">
    <property type="entry name" value="Peptidase_M20B"/>
</dbReference>
<dbReference type="GO" id="GO:0045148">
    <property type="term" value="F:tripeptide aminopeptidase activity"/>
    <property type="evidence" value="ECO:0007669"/>
    <property type="project" value="UniProtKB-UniRule"/>
</dbReference>
<gene>
    <name evidence="11" type="primary">pepT</name>
    <name evidence="11" type="ORF">NCTC10699_01373</name>
</gene>
<dbReference type="NCBIfam" id="NF003976">
    <property type="entry name" value="PRK05469.1"/>
    <property type="match status" value="1"/>
</dbReference>
<feature type="domain" description="Peptidase M20 dimerisation" evidence="10">
    <location>
        <begin position="212"/>
        <end position="305"/>
    </location>
</feature>
<dbReference type="PROSITE" id="PS00758">
    <property type="entry name" value="ARGE_DAPE_CPG2_1"/>
    <property type="match status" value="1"/>
</dbReference>
<dbReference type="InterPro" id="IPR011650">
    <property type="entry name" value="Peptidase_M20_dimer"/>
</dbReference>
<dbReference type="NCBIfam" id="NF009920">
    <property type="entry name" value="PRK13381.1"/>
    <property type="match status" value="1"/>
</dbReference>
<evidence type="ECO:0000256" key="5">
    <source>
        <dbReference type="ARBA" id="ARBA00022833"/>
    </source>
</evidence>
<organism evidence="11 12">
    <name type="scientific">[Pasteurella] mairii</name>
    <dbReference type="NCBI Taxonomy" id="757"/>
    <lineage>
        <taxon>Bacteria</taxon>
        <taxon>Pseudomonadati</taxon>
        <taxon>Pseudomonadota</taxon>
        <taxon>Gammaproteobacteria</taxon>
        <taxon>Pasteurellales</taxon>
        <taxon>Pasteurellaceae</taxon>
    </lineage>
</organism>
<feature type="active site" description="Proton acceptor" evidence="8">
    <location>
        <position position="180"/>
    </location>
</feature>
<name>A0A379B539_9PAST</name>
<dbReference type="GO" id="GO:0006508">
    <property type="term" value="P:proteolysis"/>
    <property type="evidence" value="ECO:0007669"/>
    <property type="project" value="UniProtKB-UniRule"/>
</dbReference>
<feature type="binding site" evidence="9">
    <location>
        <position position="181"/>
    </location>
    <ligand>
        <name>Zn(2+)</name>
        <dbReference type="ChEBI" id="CHEBI:29105"/>
        <label>2</label>
    </ligand>
</feature>
<feature type="binding site" evidence="9">
    <location>
        <position position="386"/>
    </location>
    <ligand>
        <name>Zn(2+)</name>
        <dbReference type="ChEBI" id="CHEBI:29105"/>
        <label>2</label>
    </ligand>
</feature>
<dbReference type="Pfam" id="PF01546">
    <property type="entry name" value="Peptidase_M20"/>
    <property type="match status" value="1"/>
</dbReference>
<dbReference type="SUPFAM" id="SSF53187">
    <property type="entry name" value="Zn-dependent exopeptidases"/>
    <property type="match status" value="1"/>
</dbReference>
<feature type="binding site" evidence="9">
    <location>
        <position position="147"/>
    </location>
    <ligand>
        <name>Zn(2+)</name>
        <dbReference type="ChEBI" id="CHEBI:29105"/>
        <label>1</label>
    </ligand>
</feature>
<keyword evidence="3 9" id="KW-0479">Metal-binding</keyword>
<feature type="binding site" evidence="9">
    <location>
        <position position="147"/>
    </location>
    <ligand>
        <name>Zn(2+)</name>
        <dbReference type="ChEBI" id="CHEBI:29105"/>
        <label>2</label>
    </ligand>
</feature>
<dbReference type="Pfam" id="PF07687">
    <property type="entry name" value="M20_dimer"/>
    <property type="match status" value="1"/>
</dbReference>
<evidence type="ECO:0000256" key="4">
    <source>
        <dbReference type="ARBA" id="ARBA00022801"/>
    </source>
</evidence>
<evidence type="ECO:0000313" key="11">
    <source>
        <dbReference type="EMBL" id="SUB33745.1"/>
    </source>
</evidence>
<dbReference type="OrthoDB" id="9804934at2"/>
<dbReference type="InterPro" id="IPR002933">
    <property type="entry name" value="Peptidase_M20"/>
</dbReference>
<keyword evidence="11" id="KW-0031">Aminopeptidase</keyword>
<dbReference type="InterPro" id="IPR036264">
    <property type="entry name" value="Bact_exopeptidase_dim_dom"/>
</dbReference>
<dbReference type="GO" id="GO:0006518">
    <property type="term" value="P:peptide metabolic process"/>
    <property type="evidence" value="ECO:0007669"/>
    <property type="project" value="InterPro"/>
</dbReference>
<comment type="cofactor">
    <cofactor evidence="9">
        <name>Zn(2+)</name>
        <dbReference type="ChEBI" id="CHEBI:29105"/>
    </cofactor>
    <text evidence="9">Binds 2 Zn(2+) ions per subunit.</text>
</comment>
<dbReference type="EC" id="3.4.11.4" evidence="7"/>
<sequence length="414" mass="45794">MNNITSYHGPLLERFLHYVGYDTQSKIGAKSSPSSSGQLKLAKHLQQELFALGLENIEMSKNGVVTAFLPSNVAPNAPTIGFIAHLDTSPQCSGKHIKAEVIESYRGGDIALGLGDEFISPVYYPFLQKLVGKTLIVSDGNNLLGADNKAGIAEIMTALSMIQENRLPHCNIRVAFTPDEEIGLGMDFFPMDKFACDWAYTVDGGASGEFEYENFNAASAKVTIYGNNMHTGSAKNHMINALTLACEFQQGFPKAETPEQTEGRQGFFHLESFSGDIEKVELCYLIRDFDHVKFEQRKAFLSMLVVDFNRKKKLRQKAEVEITDSYFNMYDTIQKVPQSVDLADRAIRECGIEPQHKVIRGGTDGAKLAEKGLACPNLFTGGYNFHSKHELITLEGMADSVNVIVKITELALQR</sequence>
<dbReference type="GO" id="GO:0008270">
    <property type="term" value="F:zinc ion binding"/>
    <property type="evidence" value="ECO:0007669"/>
    <property type="project" value="InterPro"/>
</dbReference>
<evidence type="ECO:0000259" key="10">
    <source>
        <dbReference type="Pfam" id="PF07687"/>
    </source>
</evidence>
<feature type="binding site" evidence="9">
    <location>
        <position position="85"/>
    </location>
    <ligand>
        <name>Zn(2+)</name>
        <dbReference type="ChEBI" id="CHEBI:29105"/>
        <label>1</label>
    </ligand>
</feature>
<keyword evidence="6" id="KW-0482">Metalloprotease</keyword>
<evidence type="ECO:0000313" key="12">
    <source>
        <dbReference type="Proteomes" id="UP000254280"/>
    </source>
</evidence>
<keyword evidence="2" id="KW-0645">Protease</keyword>
<evidence type="ECO:0000256" key="9">
    <source>
        <dbReference type="PIRSR" id="PIRSR037215-2"/>
    </source>
</evidence>
<keyword evidence="4 11" id="KW-0378">Hydrolase</keyword>
<evidence type="ECO:0000256" key="6">
    <source>
        <dbReference type="ARBA" id="ARBA00023049"/>
    </source>
</evidence>
<dbReference type="PANTHER" id="PTHR42994">
    <property type="entry name" value="PEPTIDASE T"/>
    <property type="match status" value="1"/>
</dbReference>
<keyword evidence="5 9" id="KW-0862">Zinc</keyword>
<dbReference type="AlphaFoldDB" id="A0A379B539"/>